<feature type="transmembrane region" description="Helical" evidence="1">
    <location>
        <begin position="59"/>
        <end position="80"/>
    </location>
</feature>
<dbReference type="GO" id="GO:0016787">
    <property type="term" value="F:hydrolase activity"/>
    <property type="evidence" value="ECO:0007669"/>
    <property type="project" value="UniProtKB-KW"/>
</dbReference>
<proteinExistence type="predicted"/>
<gene>
    <name evidence="2" type="ORF">B6S09_14275</name>
    <name evidence="3" type="ORF">LY04_03081</name>
</gene>
<feature type="transmembrane region" description="Helical" evidence="1">
    <location>
        <begin position="141"/>
        <end position="159"/>
    </location>
</feature>
<dbReference type="EMBL" id="NQJF01000012">
    <property type="protein sequence ID" value="OYD22898.1"/>
    <property type="molecule type" value="Genomic_DNA"/>
</dbReference>
<evidence type="ECO:0000313" key="4">
    <source>
        <dbReference type="Proteomes" id="UP000243640"/>
    </source>
</evidence>
<keyword evidence="5" id="KW-1185">Reference proteome</keyword>
<evidence type="ECO:0000256" key="1">
    <source>
        <dbReference type="SAM" id="Phobius"/>
    </source>
</evidence>
<feature type="transmembrane region" description="Helical" evidence="1">
    <location>
        <begin position="117"/>
        <end position="135"/>
    </location>
</feature>
<name>A0A235CE58_9GAMM</name>
<dbReference type="EMBL" id="SODO01000015">
    <property type="protein sequence ID" value="TDW56278.1"/>
    <property type="molecule type" value="Genomic_DNA"/>
</dbReference>
<dbReference type="AlphaFoldDB" id="A0A235CE58"/>
<dbReference type="RefSeq" id="WP_094279169.1">
    <property type="nucleotide sequence ID" value="NZ_JBLWZI010000015.1"/>
</dbReference>
<keyword evidence="1" id="KW-0472">Membrane</keyword>
<reference evidence="3 5" key="2">
    <citation type="submission" date="2019-03" db="EMBL/GenBank/DDBJ databases">
        <title>Genomic Encyclopedia of Archaeal and Bacterial Type Strains, Phase II (KMG-II): from individual species to whole genera.</title>
        <authorList>
            <person name="Goeker M."/>
        </authorList>
    </citation>
    <scope>NUCLEOTIDE SEQUENCE [LARGE SCALE GENOMIC DNA]</scope>
    <source>
        <strain evidence="3 5">DSM 15594</strain>
    </source>
</reference>
<organism evidence="2 4">
    <name type="scientific">Oceanimonas baumannii</name>
    <dbReference type="NCBI Taxonomy" id="129578"/>
    <lineage>
        <taxon>Bacteria</taxon>
        <taxon>Pseudomonadati</taxon>
        <taxon>Pseudomonadota</taxon>
        <taxon>Gammaproteobacteria</taxon>
        <taxon>Aeromonadales</taxon>
        <taxon>Aeromonadaceae</taxon>
        <taxon>Oceanimonas</taxon>
    </lineage>
</organism>
<dbReference type="OrthoDB" id="5295350at2"/>
<reference evidence="2 4" key="1">
    <citation type="submission" date="2017-08" db="EMBL/GenBank/DDBJ databases">
        <title>Draft Genome Sequence of the Marine Bacterium Oceanimonas baumannii ATCC 700832.</title>
        <authorList>
            <person name="Mcclelland W.D."/>
            <person name="Brennan M.A."/>
            <person name="Trachtenberg A.M."/>
            <person name="Maclea K.S."/>
        </authorList>
    </citation>
    <scope>NUCLEOTIDE SEQUENCE [LARGE SCALE GENOMIC DNA]</scope>
    <source>
        <strain evidence="2 4">ATCC 700832</strain>
    </source>
</reference>
<keyword evidence="3" id="KW-0378">Hydrolase</keyword>
<evidence type="ECO:0000313" key="3">
    <source>
        <dbReference type="EMBL" id="TDW56278.1"/>
    </source>
</evidence>
<protein>
    <submittedName>
        <fullName evidence="3">LexA-binding, inner membrane-associated putative hydrolase</fullName>
    </submittedName>
</protein>
<keyword evidence="1" id="KW-0812">Transmembrane</keyword>
<dbReference type="Proteomes" id="UP000295058">
    <property type="component" value="Unassembled WGS sequence"/>
</dbReference>
<feature type="transmembrane region" description="Helical" evidence="1">
    <location>
        <begin position="180"/>
        <end position="205"/>
    </location>
</feature>
<accession>A0A235CE58</accession>
<dbReference type="Proteomes" id="UP000243640">
    <property type="component" value="Unassembled WGS sequence"/>
</dbReference>
<comment type="caution">
    <text evidence="2">The sequence shown here is derived from an EMBL/GenBank/DDBJ whole genome shotgun (WGS) entry which is preliminary data.</text>
</comment>
<feature type="transmembrane region" description="Helical" evidence="1">
    <location>
        <begin position="86"/>
        <end position="105"/>
    </location>
</feature>
<evidence type="ECO:0000313" key="5">
    <source>
        <dbReference type="Proteomes" id="UP000295058"/>
    </source>
</evidence>
<evidence type="ECO:0000313" key="2">
    <source>
        <dbReference type="EMBL" id="OYD22898.1"/>
    </source>
</evidence>
<sequence>MANFRTHIQVASGASGLLAAGMVWAGEASLSQACVLWLAGSLGGILPDMDSDSSRSLDIVFRLFGALAAMLVLLFGQQHLTLVDTLVLGAVGYGLVRYPLCWAFAHFTVHRASLHSILANLVFGLLAVVLGDRLLGLDTDMAWFTGLFVFLGACIHLLLDELYSIDLEGRRIKRSFGTALKVIEWPAPLPNLLLLLLLAGGWWLAPASPDWNGLLARLLPVSHIW</sequence>
<keyword evidence="1" id="KW-1133">Transmembrane helix</keyword>